<dbReference type="InterPro" id="IPR000905">
    <property type="entry name" value="Gcp-like_dom"/>
</dbReference>
<dbReference type="PANTHER" id="PTHR11735">
    <property type="entry name" value="TRNA N6-ADENOSINE THREONYLCARBAMOYLTRANSFERASE"/>
    <property type="match status" value="1"/>
</dbReference>
<feature type="compositionally biased region" description="Low complexity" evidence="1">
    <location>
        <begin position="174"/>
        <end position="193"/>
    </location>
</feature>
<name>A0AAV6X5K4_9LAMI</name>
<evidence type="ECO:0000313" key="5">
    <source>
        <dbReference type="Proteomes" id="UP000826271"/>
    </source>
</evidence>
<comment type="caution">
    <text evidence="4">The sequence shown here is derived from an EMBL/GenBank/DDBJ whole genome shotgun (WGS) entry which is preliminary data.</text>
</comment>
<dbReference type="Pfam" id="PF00814">
    <property type="entry name" value="TsaD"/>
    <property type="match status" value="1"/>
</dbReference>
<keyword evidence="2" id="KW-0472">Membrane</keyword>
<feature type="region of interest" description="Disordered" evidence="1">
    <location>
        <begin position="166"/>
        <end position="201"/>
    </location>
</feature>
<accession>A0AAV6X5K4</accession>
<dbReference type="GO" id="GO:0000408">
    <property type="term" value="C:EKC/KEOPS complex"/>
    <property type="evidence" value="ECO:0007669"/>
    <property type="project" value="TreeGrafter"/>
</dbReference>
<dbReference type="Proteomes" id="UP000826271">
    <property type="component" value="Unassembled WGS sequence"/>
</dbReference>
<dbReference type="EMBL" id="WHWC01000009">
    <property type="protein sequence ID" value="KAG8375927.1"/>
    <property type="molecule type" value="Genomic_DNA"/>
</dbReference>
<evidence type="ECO:0000256" key="1">
    <source>
        <dbReference type="SAM" id="MobiDB-lite"/>
    </source>
</evidence>
<dbReference type="PANTHER" id="PTHR11735:SF14">
    <property type="entry name" value="TRNA N6-ADENOSINE THREONYLCARBAMOYLTRANSFERASE"/>
    <property type="match status" value="1"/>
</dbReference>
<evidence type="ECO:0000313" key="4">
    <source>
        <dbReference type="EMBL" id="KAG8375927.1"/>
    </source>
</evidence>
<sequence>MIAIGVGVVTLDGTILSNPRHTYITPPGQGFLPTQTPSPPRASPPQIRLRGRSYYVDCLCYTKGPGMGAPLQVIAYSEGRYRIFGETIDIAIGNCLDRFARVLMLSNDPSPGYNIEQVGDQVLKPLTDLIFSCWLFLILGSVGTTIEQNSSPTTVDYATNPFAAEDPRYSDGGSSSETNIPPSSPSSISESSSAPEDTVATRKSGRVDKCLWARELRKLVLDVGFGNESFPLFAMLVEITEWAMAHCDKKLLVEWDETSGYSVLCVVRGAGMYLQLMIGTVLIMGAMIAYTERVSLYMLIYVDSLFHSFKF</sequence>
<reference evidence="4" key="1">
    <citation type="submission" date="2019-10" db="EMBL/GenBank/DDBJ databases">
        <authorList>
            <person name="Zhang R."/>
            <person name="Pan Y."/>
            <person name="Wang J."/>
            <person name="Ma R."/>
            <person name="Yu S."/>
        </authorList>
    </citation>
    <scope>NUCLEOTIDE SEQUENCE</scope>
    <source>
        <strain evidence="4">LA-IB0</strain>
        <tissue evidence="4">Leaf</tissue>
    </source>
</reference>
<proteinExistence type="predicted"/>
<feature type="domain" description="Gcp-like" evidence="3">
    <location>
        <begin position="72"/>
        <end position="118"/>
    </location>
</feature>
<organism evidence="4 5">
    <name type="scientific">Buddleja alternifolia</name>
    <dbReference type="NCBI Taxonomy" id="168488"/>
    <lineage>
        <taxon>Eukaryota</taxon>
        <taxon>Viridiplantae</taxon>
        <taxon>Streptophyta</taxon>
        <taxon>Embryophyta</taxon>
        <taxon>Tracheophyta</taxon>
        <taxon>Spermatophyta</taxon>
        <taxon>Magnoliopsida</taxon>
        <taxon>eudicotyledons</taxon>
        <taxon>Gunneridae</taxon>
        <taxon>Pentapetalae</taxon>
        <taxon>asterids</taxon>
        <taxon>lamiids</taxon>
        <taxon>Lamiales</taxon>
        <taxon>Scrophulariaceae</taxon>
        <taxon>Buddlejeae</taxon>
        <taxon>Buddleja</taxon>
    </lineage>
</organism>
<keyword evidence="5" id="KW-1185">Reference proteome</keyword>
<evidence type="ECO:0000259" key="3">
    <source>
        <dbReference type="Pfam" id="PF00814"/>
    </source>
</evidence>
<keyword evidence="2" id="KW-0812">Transmembrane</keyword>
<dbReference type="AlphaFoldDB" id="A0AAV6X5K4"/>
<protein>
    <recommendedName>
        <fullName evidence="3">Gcp-like domain-containing protein</fullName>
    </recommendedName>
</protein>
<evidence type="ECO:0000256" key="2">
    <source>
        <dbReference type="SAM" id="Phobius"/>
    </source>
</evidence>
<feature type="transmembrane region" description="Helical" evidence="2">
    <location>
        <begin position="272"/>
        <end position="290"/>
    </location>
</feature>
<gene>
    <name evidence="4" type="ORF">BUALT_Bualt09G0009900</name>
</gene>
<dbReference type="Gene3D" id="3.30.420.40">
    <property type="match status" value="1"/>
</dbReference>
<dbReference type="GO" id="GO:0005737">
    <property type="term" value="C:cytoplasm"/>
    <property type="evidence" value="ECO:0007669"/>
    <property type="project" value="TreeGrafter"/>
</dbReference>
<keyword evidence="2" id="KW-1133">Transmembrane helix</keyword>